<reference evidence="5" key="1">
    <citation type="submission" date="2016-10" db="EMBL/GenBank/DDBJ databases">
        <authorList>
            <person name="Varghese N."/>
            <person name="Submissions S."/>
        </authorList>
    </citation>
    <scope>NUCLEOTIDE SEQUENCE [LARGE SCALE GENOMIC DNA]</scope>
    <source>
        <strain evidence="5">DSM 4002</strain>
    </source>
</reference>
<accession>A0A1I4ZN46</accession>
<dbReference type="Pfam" id="PF16653">
    <property type="entry name" value="Sacchrp_dh_C"/>
    <property type="match status" value="1"/>
</dbReference>
<evidence type="ECO:0000259" key="3">
    <source>
        <dbReference type="Pfam" id="PF16653"/>
    </source>
</evidence>
<feature type="domain" description="Saccharopine dehydrogenase-like C-terminal" evidence="3">
    <location>
        <begin position="135"/>
        <end position="446"/>
    </location>
</feature>
<dbReference type="InterPro" id="IPR036291">
    <property type="entry name" value="NAD(P)-bd_dom_sf"/>
</dbReference>
<dbReference type="STRING" id="29536.FLB_17230"/>
<keyword evidence="5" id="KW-1185">Reference proteome</keyword>
<keyword evidence="1" id="KW-0560">Oxidoreductase</keyword>
<dbReference type="GO" id="GO:0019878">
    <property type="term" value="P:lysine biosynthetic process via aminoadipic acid"/>
    <property type="evidence" value="ECO:0007669"/>
    <property type="project" value="TreeGrafter"/>
</dbReference>
<dbReference type="InterPro" id="IPR032095">
    <property type="entry name" value="Sacchrp_dh-like_C"/>
</dbReference>
<dbReference type="InterPro" id="IPR051168">
    <property type="entry name" value="AASS"/>
</dbReference>
<dbReference type="SUPFAM" id="SSF55347">
    <property type="entry name" value="Glyceraldehyde-3-phosphate dehydrogenase-like, C-terminal domain"/>
    <property type="match status" value="1"/>
</dbReference>
<evidence type="ECO:0000256" key="1">
    <source>
        <dbReference type="ARBA" id="ARBA00023002"/>
    </source>
</evidence>
<name>A0A1I4ZN46_9FLAO</name>
<dbReference type="PANTHER" id="PTHR11133">
    <property type="entry name" value="SACCHAROPINE DEHYDROGENASE"/>
    <property type="match status" value="1"/>
</dbReference>
<dbReference type="AlphaFoldDB" id="A0A1I4ZN46"/>
<dbReference type="SUPFAM" id="SSF51735">
    <property type="entry name" value="NAD(P)-binding Rossmann-fold domains"/>
    <property type="match status" value="1"/>
</dbReference>
<dbReference type="Gene3D" id="3.30.360.10">
    <property type="entry name" value="Dihydrodipicolinate Reductase, domain 2"/>
    <property type="match status" value="1"/>
</dbReference>
<dbReference type="GO" id="GO:0004753">
    <property type="term" value="F:saccharopine dehydrogenase activity"/>
    <property type="evidence" value="ECO:0007669"/>
    <property type="project" value="TreeGrafter"/>
</dbReference>
<proteinExistence type="predicted"/>
<dbReference type="GO" id="GO:0005737">
    <property type="term" value="C:cytoplasm"/>
    <property type="evidence" value="ECO:0007669"/>
    <property type="project" value="TreeGrafter"/>
</dbReference>
<evidence type="ECO:0000259" key="2">
    <source>
        <dbReference type="Pfam" id="PF03435"/>
    </source>
</evidence>
<evidence type="ECO:0000313" key="5">
    <source>
        <dbReference type="Proteomes" id="UP000182961"/>
    </source>
</evidence>
<gene>
    <name evidence="4" type="ORF">SAMN05444143_11637</name>
</gene>
<organism evidence="4 5">
    <name type="scientific">Flavobacterium succinicans</name>
    <dbReference type="NCBI Taxonomy" id="29536"/>
    <lineage>
        <taxon>Bacteria</taxon>
        <taxon>Pseudomonadati</taxon>
        <taxon>Bacteroidota</taxon>
        <taxon>Flavobacteriia</taxon>
        <taxon>Flavobacteriales</taxon>
        <taxon>Flavobacteriaceae</taxon>
        <taxon>Flavobacterium</taxon>
    </lineage>
</organism>
<protein>
    <submittedName>
        <fullName evidence="4">Saccharopine dehydrogenase, NADP-dependent</fullName>
    </submittedName>
</protein>
<dbReference type="Gene3D" id="1.10.1870.10">
    <property type="entry name" value="Domain 3, Saccharopine reductase"/>
    <property type="match status" value="1"/>
</dbReference>
<dbReference type="Gene3D" id="3.40.50.720">
    <property type="entry name" value="NAD(P)-binding Rossmann-like Domain"/>
    <property type="match status" value="1"/>
</dbReference>
<sequence>MFVLNNHNFMRTILIIGAGRSASSLIQYLLSKSEKEQLHLIIGDLSMELAEKKTNNHPNATPIALDIFNTQQRQEAIQKATIVISMLPAHLHIEVAKDCVLFQKHMVTASYISEAMQALDAEVKAKGLIFMNEIGLDPGIDHMSAMKVIDEIKEKGGKILLFESFCGGLVAPESDTNIWNYKFTWAPRNVVLAGQGGAAKFIQEGAYKYIPYCNLFRRTEFLEVEGYGRFEAYSNRDSLKYRSIYGLDDVLTLYRGTIRRVGFSKAWNMFVQLGMTDDSYIMEGSEAMTYRQFVNSFLPYHPTDSVELKMRHILKIDQDDIMWDKLVELDLFSKAKTVGLKNATPAQILEKILTDSWTLQPEDKDMIVMYHKFGYELNGITSQIDSKMVCIGDDQMYTAMAKTVGLPVAMAALLILNGKIQTSGVQLPIQKEVYEPILKELESYGVVFNEQAMPYMGYNPDKVFN</sequence>
<dbReference type="InterPro" id="IPR005097">
    <property type="entry name" value="Sacchrp_dh_NADP-bd"/>
</dbReference>
<dbReference type="PANTHER" id="PTHR11133:SF22">
    <property type="entry name" value="ALPHA-AMINOADIPIC SEMIALDEHYDE SYNTHASE, MITOCHONDRIAL"/>
    <property type="match status" value="1"/>
</dbReference>
<dbReference type="eggNOG" id="COG1748">
    <property type="taxonomic scope" value="Bacteria"/>
</dbReference>
<evidence type="ECO:0000313" key="4">
    <source>
        <dbReference type="EMBL" id="SFN51684.1"/>
    </source>
</evidence>
<dbReference type="Pfam" id="PF03435">
    <property type="entry name" value="Sacchrp_dh_NADP"/>
    <property type="match status" value="1"/>
</dbReference>
<feature type="domain" description="Saccharopine dehydrogenase NADP binding" evidence="2">
    <location>
        <begin position="13"/>
        <end position="131"/>
    </location>
</feature>
<dbReference type="Proteomes" id="UP000182961">
    <property type="component" value="Unassembled WGS sequence"/>
</dbReference>
<dbReference type="EMBL" id="FOUT01000016">
    <property type="protein sequence ID" value="SFN51684.1"/>
    <property type="molecule type" value="Genomic_DNA"/>
</dbReference>